<dbReference type="Pfam" id="PF07970">
    <property type="entry name" value="COPIIcoated_ERV"/>
    <property type="match status" value="1"/>
</dbReference>
<keyword evidence="6" id="KW-0256">Endoplasmic reticulum</keyword>
<evidence type="ECO:0000256" key="3">
    <source>
        <dbReference type="ARBA" id="ARBA00022692"/>
    </source>
</evidence>
<dbReference type="InterPro" id="IPR045888">
    <property type="entry name" value="Erv"/>
</dbReference>
<dbReference type="Pfam" id="PF13850">
    <property type="entry name" value="ERGIC_N"/>
    <property type="match status" value="1"/>
</dbReference>
<proteinExistence type="inferred from homology"/>
<dbReference type="GO" id="GO:0061852">
    <property type="term" value="C:retrograde transporter complex, Golgi to ER"/>
    <property type="evidence" value="ECO:0007669"/>
    <property type="project" value="EnsemblFungi"/>
</dbReference>
<comment type="subcellular location">
    <subcellularLocation>
        <location evidence="6">Endoplasmic reticulum membrane</location>
        <topology evidence="6">Multi-pass membrane protein</topology>
    </subcellularLocation>
    <subcellularLocation>
        <location evidence="6">Endoplasmic reticulum-Golgi intermediate compartment membrane</location>
        <topology evidence="6">Multi-pass membrane protein</topology>
    </subcellularLocation>
    <subcellularLocation>
        <location evidence="6">Golgi apparatus membrane</location>
        <topology evidence="6">Multi-pass membrane protein</topology>
    </subcellularLocation>
    <subcellularLocation>
        <location evidence="1">Membrane</location>
        <topology evidence="1">Multi-pass membrane protein</topology>
    </subcellularLocation>
</comment>
<dbReference type="PANTHER" id="PTHR10984:SF25">
    <property type="entry name" value="ENDOPLASMIC RETICULUM-GOLGI INTERMEDIATE COMPARTMENT PROTEIN 3"/>
    <property type="match status" value="1"/>
</dbReference>
<evidence type="ECO:0000256" key="6">
    <source>
        <dbReference type="RuleBase" id="RU369013"/>
    </source>
</evidence>
<reference evidence="10" key="1">
    <citation type="submission" date="2016-02" db="EMBL/GenBank/DDBJ databases">
        <title>Comparative genomics of biotechnologically important yeasts.</title>
        <authorList>
            <consortium name="DOE Joint Genome Institute"/>
            <person name="Riley R."/>
            <person name="Haridas S."/>
            <person name="Wolfe K.H."/>
            <person name="Lopes M.R."/>
            <person name="Hittinger C.T."/>
            <person name="Goker M."/>
            <person name="Salamov A."/>
            <person name="Wisecaver J."/>
            <person name="Long T.M."/>
            <person name="Aerts A.L."/>
            <person name="Barry K."/>
            <person name="Choi C."/>
            <person name="Clum A."/>
            <person name="Coughlan A.Y."/>
            <person name="Deshpande S."/>
            <person name="Douglass A.P."/>
            <person name="Hanson S.J."/>
            <person name="Klenk H.-P."/>
            <person name="Labutti K."/>
            <person name="Lapidus A."/>
            <person name="Lindquist E."/>
            <person name="Lipzen A."/>
            <person name="Meier-Kolthoff J.P."/>
            <person name="Ohm R.A."/>
            <person name="Otillar R.P."/>
            <person name="Pangilinan J."/>
            <person name="Peng Y."/>
            <person name="Rokas A."/>
            <person name="Rosa C.A."/>
            <person name="Scheuner C."/>
            <person name="Sibirny A.A."/>
            <person name="Slot J.C."/>
            <person name="Stielow J.B."/>
            <person name="Sun H."/>
            <person name="Kurtzman C.P."/>
            <person name="Blackwell M."/>
            <person name="Jeffries T.W."/>
            <person name="Grigoriev I.V."/>
        </authorList>
    </citation>
    <scope>NUCLEOTIDE SEQUENCE [LARGE SCALE GENOMIC DNA]</scope>
    <source>
        <strain evidence="10">NRRL Y-17796</strain>
    </source>
</reference>
<dbReference type="InterPro" id="IPR012936">
    <property type="entry name" value="Erv_C"/>
</dbReference>
<feature type="transmembrane region" description="Helical" evidence="6">
    <location>
        <begin position="20"/>
        <end position="41"/>
    </location>
</feature>
<accession>A0A1E4TCS3</accession>
<feature type="domain" description="Endoplasmic reticulum vesicle transporter N-terminal" evidence="8">
    <location>
        <begin position="5"/>
        <end position="93"/>
    </location>
</feature>
<keyword evidence="6" id="KW-0333">Golgi apparatus</keyword>
<sequence length="396" mass="43746">MASPLRAYDLFVKTAEDARVRTTSGGMITLVSILVMIVLTFSEWKEYTSTEYKPQLVVDTLRGEDMSIYINISFPTIPCGMISLDIIDVTGDVRTGLTDNLLKTRLDAQGNPTSVETVAEEAARIAQLEKDVEPLPENYCGPCYGTESGEGDCCNTCQEVIDRYNQRKWQFEDGSEFEQCVREKYPEKTRFANTGGCNMAGNILVKKVKGNFHFVPGETSVYSGQHAHDLSQYAKHKGEYTVSHIIHALHFGPEVNPDIVGSQMILNPLDGAIAQADDPFTAYSYFIKVISTEFTPLKGNPISTNQYAVTAHERGLEGGRDHDHPNTYHMRGGSPGVFFVYDISAMRVVHAEQRKKTFLGFLSSACASIGGVLAVAATADRLIFEGRRRLGSKKDV</sequence>
<evidence type="ECO:0000313" key="10">
    <source>
        <dbReference type="Proteomes" id="UP000095023"/>
    </source>
</evidence>
<dbReference type="GO" id="GO:0033116">
    <property type="term" value="C:endoplasmic reticulum-Golgi intermediate compartment membrane"/>
    <property type="evidence" value="ECO:0007669"/>
    <property type="project" value="UniProtKB-SubCell"/>
</dbReference>
<evidence type="ECO:0000256" key="1">
    <source>
        <dbReference type="ARBA" id="ARBA00004141"/>
    </source>
</evidence>
<keyword evidence="5 6" id="KW-0472">Membrane</keyword>
<keyword evidence="3 6" id="KW-0812">Transmembrane</keyword>
<dbReference type="GO" id="GO:0006890">
    <property type="term" value="P:retrograde vesicle-mediated transport, Golgi to endoplasmic reticulum"/>
    <property type="evidence" value="ECO:0007669"/>
    <property type="project" value="EnsemblFungi"/>
</dbReference>
<name>A0A1E4TCS3_9ASCO</name>
<keyword evidence="10" id="KW-1185">Reference proteome</keyword>
<comment type="function">
    <text evidence="6">Plays a role in transport between endoplasmic reticulum and Golgi.</text>
</comment>
<dbReference type="GO" id="GO:0030134">
    <property type="term" value="C:COPII-coated ER to Golgi transport vesicle"/>
    <property type="evidence" value="ECO:0007669"/>
    <property type="project" value="EnsemblFungi"/>
</dbReference>
<dbReference type="AlphaFoldDB" id="A0A1E4TCS3"/>
<evidence type="ECO:0000259" key="8">
    <source>
        <dbReference type="Pfam" id="PF13850"/>
    </source>
</evidence>
<evidence type="ECO:0000259" key="7">
    <source>
        <dbReference type="Pfam" id="PF07970"/>
    </source>
</evidence>
<evidence type="ECO:0000313" key="9">
    <source>
        <dbReference type="EMBL" id="ODV89572.1"/>
    </source>
</evidence>
<dbReference type="GO" id="GO:0005789">
    <property type="term" value="C:endoplasmic reticulum membrane"/>
    <property type="evidence" value="ECO:0007669"/>
    <property type="project" value="UniProtKB-SubCell"/>
</dbReference>
<evidence type="ECO:0000256" key="4">
    <source>
        <dbReference type="ARBA" id="ARBA00022989"/>
    </source>
</evidence>
<gene>
    <name evidence="9" type="ORF">CANCADRAFT_141066</name>
</gene>
<evidence type="ECO:0000256" key="2">
    <source>
        <dbReference type="ARBA" id="ARBA00005648"/>
    </source>
</evidence>
<evidence type="ECO:0000256" key="5">
    <source>
        <dbReference type="ARBA" id="ARBA00023136"/>
    </source>
</evidence>
<feature type="transmembrane region" description="Helical" evidence="6">
    <location>
        <begin position="358"/>
        <end position="384"/>
    </location>
</feature>
<dbReference type="InterPro" id="IPR039542">
    <property type="entry name" value="Erv_N"/>
</dbReference>
<dbReference type="EMBL" id="KV453843">
    <property type="protein sequence ID" value="ODV89572.1"/>
    <property type="molecule type" value="Genomic_DNA"/>
</dbReference>
<comment type="similarity">
    <text evidence="2 6">Belongs to the ERGIC family.</text>
</comment>
<organism evidence="9 10">
    <name type="scientific">Tortispora caseinolytica NRRL Y-17796</name>
    <dbReference type="NCBI Taxonomy" id="767744"/>
    <lineage>
        <taxon>Eukaryota</taxon>
        <taxon>Fungi</taxon>
        <taxon>Dikarya</taxon>
        <taxon>Ascomycota</taxon>
        <taxon>Saccharomycotina</taxon>
        <taxon>Trigonopsidomycetes</taxon>
        <taxon>Trigonopsidales</taxon>
        <taxon>Trigonopsidaceae</taxon>
        <taxon>Tortispora</taxon>
    </lineage>
</organism>
<dbReference type="Proteomes" id="UP000095023">
    <property type="component" value="Unassembled WGS sequence"/>
</dbReference>
<keyword evidence="6" id="KW-0931">ER-Golgi transport</keyword>
<keyword evidence="6" id="KW-0813">Transport</keyword>
<dbReference type="GO" id="GO:0000139">
    <property type="term" value="C:Golgi membrane"/>
    <property type="evidence" value="ECO:0007669"/>
    <property type="project" value="UniProtKB-SubCell"/>
</dbReference>
<dbReference type="GO" id="GO:0006888">
    <property type="term" value="P:endoplasmic reticulum to Golgi vesicle-mediated transport"/>
    <property type="evidence" value="ECO:0007669"/>
    <property type="project" value="UniProtKB-UniRule"/>
</dbReference>
<protein>
    <recommendedName>
        <fullName evidence="6">Endoplasmic reticulum-Golgi intermediate compartment protein</fullName>
    </recommendedName>
</protein>
<keyword evidence="4 6" id="KW-1133">Transmembrane helix</keyword>
<dbReference type="OrthoDB" id="270930at2759"/>
<dbReference type="PANTHER" id="PTHR10984">
    <property type="entry name" value="ENDOPLASMIC RETICULUM-GOLGI INTERMEDIATE COMPARTMENT PROTEIN"/>
    <property type="match status" value="1"/>
</dbReference>
<feature type="domain" description="Endoplasmic reticulum vesicle transporter C-terminal" evidence="7">
    <location>
        <begin position="143"/>
        <end position="380"/>
    </location>
</feature>